<gene>
    <name evidence="2" type="ORF">GCM10010993_23360</name>
</gene>
<accession>A0ABQ1MP41</accession>
<feature type="domain" description="PKD" evidence="1">
    <location>
        <begin position="59"/>
        <end position="105"/>
    </location>
</feature>
<dbReference type="InterPro" id="IPR035986">
    <property type="entry name" value="PKD_dom_sf"/>
</dbReference>
<evidence type="ECO:0000259" key="1">
    <source>
        <dbReference type="PROSITE" id="PS50093"/>
    </source>
</evidence>
<reference evidence="3" key="1">
    <citation type="journal article" date="2019" name="Int. J. Syst. Evol. Microbiol.">
        <title>The Global Catalogue of Microorganisms (GCM) 10K type strain sequencing project: providing services to taxonomists for standard genome sequencing and annotation.</title>
        <authorList>
            <consortium name="The Broad Institute Genomics Platform"/>
            <consortium name="The Broad Institute Genome Sequencing Center for Infectious Disease"/>
            <person name="Wu L."/>
            <person name="Ma J."/>
        </authorList>
    </citation>
    <scope>NUCLEOTIDE SEQUENCE [LARGE SCALE GENOMIC DNA]</scope>
    <source>
        <strain evidence="3">CGMCC 1.12479</strain>
    </source>
</reference>
<dbReference type="PROSITE" id="PS50093">
    <property type="entry name" value="PKD"/>
    <property type="match status" value="1"/>
</dbReference>
<sequence length="226" mass="25293">MKNKILLTFSTLLIIFSCNNEDQTPILPTGIIESSKEFYVVRDLVELKLESSSLVEKVTWDFGNGETSDNQIGRVLYTEPGIYEVKLTLTDTNGNTNVLNKKVIVGQYYGYEAILHRISNGYDETTGDVQLQLRNSFSDEEPFWASTVFENFNFEDLPLAIEIDVPLGGGNEYIVDSPVVRFIETNTGITLGGQGASTGYQYFEGEFFVGGLGTYSIKYRLVLPEE</sequence>
<evidence type="ECO:0000313" key="2">
    <source>
        <dbReference type="EMBL" id="GGC44156.1"/>
    </source>
</evidence>
<evidence type="ECO:0000313" key="3">
    <source>
        <dbReference type="Proteomes" id="UP000635885"/>
    </source>
</evidence>
<dbReference type="CDD" id="cd00146">
    <property type="entry name" value="PKD"/>
    <property type="match status" value="1"/>
</dbReference>
<dbReference type="SUPFAM" id="SSF49299">
    <property type="entry name" value="PKD domain"/>
    <property type="match status" value="1"/>
</dbReference>
<dbReference type="InterPro" id="IPR013783">
    <property type="entry name" value="Ig-like_fold"/>
</dbReference>
<proteinExistence type="predicted"/>
<dbReference type="RefSeq" id="WP_188443082.1">
    <property type="nucleotide sequence ID" value="NZ_BMFD01000007.1"/>
</dbReference>
<comment type="caution">
    <text evidence="2">The sequence shown here is derived from an EMBL/GenBank/DDBJ whole genome shotgun (WGS) entry which is preliminary data.</text>
</comment>
<dbReference type="EMBL" id="BMFD01000007">
    <property type="protein sequence ID" value="GGC44156.1"/>
    <property type="molecule type" value="Genomic_DNA"/>
</dbReference>
<dbReference type="Gene3D" id="2.60.40.10">
    <property type="entry name" value="Immunoglobulins"/>
    <property type="match status" value="1"/>
</dbReference>
<protein>
    <recommendedName>
        <fullName evidence="1">PKD domain-containing protein</fullName>
    </recommendedName>
</protein>
<organism evidence="2 3">
    <name type="scientific">Belliella aquatica</name>
    <dbReference type="NCBI Taxonomy" id="1323734"/>
    <lineage>
        <taxon>Bacteria</taxon>
        <taxon>Pseudomonadati</taxon>
        <taxon>Bacteroidota</taxon>
        <taxon>Cytophagia</taxon>
        <taxon>Cytophagales</taxon>
        <taxon>Cyclobacteriaceae</taxon>
        <taxon>Belliella</taxon>
    </lineage>
</organism>
<keyword evidence="3" id="KW-1185">Reference proteome</keyword>
<dbReference type="Pfam" id="PF18911">
    <property type="entry name" value="PKD_4"/>
    <property type="match status" value="1"/>
</dbReference>
<dbReference type="InterPro" id="IPR000601">
    <property type="entry name" value="PKD_dom"/>
</dbReference>
<dbReference type="Proteomes" id="UP000635885">
    <property type="component" value="Unassembled WGS sequence"/>
</dbReference>
<dbReference type="PROSITE" id="PS51257">
    <property type="entry name" value="PROKAR_LIPOPROTEIN"/>
    <property type="match status" value="1"/>
</dbReference>
<name>A0ABQ1MP41_9BACT</name>